<keyword evidence="6 12" id="KW-0812">Transmembrane</keyword>
<evidence type="ECO:0000256" key="9">
    <source>
        <dbReference type="ARBA" id="ARBA00023012"/>
    </source>
</evidence>
<dbReference type="Gene3D" id="6.10.340.10">
    <property type="match status" value="1"/>
</dbReference>
<keyword evidence="7 15" id="KW-0418">Kinase</keyword>
<feature type="region of interest" description="Disordered" evidence="11">
    <location>
        <begin position="1"/>
        <end position="20"/>
    </location>
</feature>
<sequence>MTSGAPSGRGTSGRATPGARAQALRRALPARRFGVRGRVTLGFGLLALGLSALLSGLAWTLVTRTMVSQTEQTALVETSLDRGEVETALSTGSADLPAVLEGVPGTDSAAVLAQVDGRWYATSPSLGPASLPTALVSLVTGGQEATQRIRVDGTLHLVVGLPLSGGRGGYFEVYSLDEMQRTARALSLGLVAAAVVTVLIGLGVGRFASRLALRPLTELNRVAADVASGRLSARLDAEGDPDLEELAGSFNRTVEDLQRHVIADARFAVDVSHELRTPMTTMLNSMQVIQNRRAQLPESVREPVDLLADELERFRALVVDLLEISRHDAGDQVVRETVRVGDLVRRAADTAAGRAVTEVDPSVSALTMEVDKRRLERVVANLVGNAETHGGGCTAVRVEPGPHALRVVVEDDGPGIAVERRSRVFERFARGGSNERTGVGLGLAIVQRHVALHEGQVLVEERPGGGARFVVELPTSAS</sequence>
<feature type="transmembrane region" description="Helical" evidence="12">
    <location>
        <begin position="185"/>
        <end position="208"/>
    </location>
</feature>
<dbReference type="PANTHER" id="PTHR45436">
    <property type="entry name" value="SENSOR HISTIDINE KINASE YKOH"/>
    <property type="match status" value="1"/>
</dbReference>
<dbReference type="Pfam" id="PF00672">
    <property type="entry name" value="HAMP"/>
    <property type="match status" value="1"/>
</dbReference>
<dbReference type="InterPro" id="IPR004358">
    <property type="entry name" value="Sig_transdc_His_kin-like_C"/>
</dbReference>
<dbReference type="EMBL" id="LT629711">
    <property type="protein sequence ID" value="SDP01499.1"/>
    <property type="molecule type" value="Genomic_DNA"/>
</dbReference>
<keyword evidence="4" id="KW-0597">Phosphoprotein</keyword>
<comment type="catalytic activity">
    <reaction evidence="1">
        <text>ATP + protein L-histidine = ADP + protein N-phospho-L-histidine.</text>
        <dbReference type="EC" id="2.7.13.3"/>
    </reaction>
</comment>
<evidence type="ECO:0000256" key="2">
    <source>
        <dbReference type="ARBA" id="ARBA00004236"/>
    </source>
</evidence>
<dbReference type="STRING" id="443156.SAMN04489867_1182"/>
<dbReference type="SUPFAM" id="SSF47384">
    <property type="entry name" value="Homodimeric domain of signal transducing histidine kinase"/>
    <property type="match status" value="1"/>
</dbReference>
<dbReference type="AlphaFoldDB" id="A0A1H0PA12"/>
<evidence type="ECO:0000256" key="3">
    <source>
        <dbReference type="ARBA" id="ARBA00012438"/>
    </source>
</evidence>
<dbReference type="SMART" id="SM00388">
    <property type="entry name" value="HisKA"/>
    <property type="match status" value="1"/>
</dbReference>
<dbReference type="CDD" id="cd00082">
    <property type="entry name" value="HisKA"/>
    <property type="match status" value="1"/>
</dbReference>
<comment type="subcellular location">
    <subcellularLocation>
        <location evidence="2">Cell membrane</location>
    </subcellularLocation>
</comment>
<dbReference type="Gene3D" id="1.10.287.130">
    <property type="match status" value="1"/>
</dbReference>
<evidence type="ECO:0000256" key="1">
    <source>
        <dbReference type="ARBA" id="ARBA00000085"/>
    </source>
</evidence>
<keyword evidence="16" id="KW-1185">Reference proteome</keyword>
<dbReference type="Gene3D" id="3.30.565.10">
    <property type="entry name" value="Histidine kinase-like ATPase, C-terminal domain"/>
    <property type="match status" value="1"/>
</dbReference>
<dbReference type="InterPro" id="IPR005467">
    <property type="entry name" value="His_kinase_dom"/>
</dbReference>
<evidence type="ECO:0000256" key="5">
    <source>
        <dbReference type="ARBA" id="ARBA00022679"/>
    </source>
</evidence>
<evidence type="ECO:0000256" key="11">
    <source>
        <dbReference type="SAM" id="MobiDB-lite"/>
    </source>
</evidence>
<dbReference type="InterPro" id="IPR050428">
    <property type="entry name" value="TCS_sensor_his_kinase"/>
</dbReference>
<reference evidence="16" key="1">
    <citation type="submission" date="2016-10" db="EMBL/GenBank/DDBJ databases">
        <authorList>
            <person name="Varghese N."/>
            <person name="Submissions S."/>
        </authorList>
    </citation>
    <scope>NUCLEOTIDE SEQUENCE [LARGE SCALE GENOMIC DNA]</scope>
    <source>
        <strain evidence="16">DSM 22329</strain>
    </source>
</reference>
<evidence type="ECO:0000256" key="10">
    <source>
        <dbReference type="ARBA" id="ARBA00023136"/>
    </source>
</evidence>
<evidence type="ECO:0000256" key="4">
    <source>
        <dbReference type="ARBA" id="ARBA00022553"/>
    </source>
</evidence>
<evidence type="ECO:0000313" key="16">
    <source>
        <dbReference type="Proteomes" id="UP000199077"/>
    </source>
</evidence>
<evidence type="ECO:0000256" key="12">
    <source>
        <dbReference type="SAM" id="Phobius"/>
    </source>
</evidence>
<dbReference type="InterPro" id="IPR003661">
    <property type="entry name" value="HisK_dim/P_dom"/>
</dbReference>
<evidence type="ECO:0000256" key="7">
    <source>
        <dbReference type="ARBA" id="ARBA00022777"/>
    </source>
</evidence>
<dbReference type="SUPFAM" id="SSF55874">
    <property type="entry name" value="ATPase domain of HSP90 chaperone/DNA topoisomerase II/histidine kinase"/>
    <property type="match status" value="1"/>
</dbReference>
<dbReference type="InterPro" id="IPR036097">
    <property type="entry name" value="HisK_dim/P_sf"/>
</dbReference>
<feature type="domain" description="HAMP" evidence="14">
    <location>
        <begin position="210"/>
        <end position="262"/>
    </location>
</feature>
<dbReference type="PRINTS" id="PR00344">
    <property type="entry name" value="BCTRLSENSOR"/>
</dbReference>
<dbReference type="InterPro" id="IPR036890">
    <property type="entry name" value="HATPase_C_sf"/>
</dbReference>
<dbReference type="Pfam" id="PF02518">
    <property type="entry name" value="HATPase_c"/>
    <property type="match status" value="1"/>
</dbReference>
<dbReference type="SUPFAM" id="SSF158472">
    <property type="entry name" value="HAMP domain-like"/>
    <property type="match status" value="1"/>
</dbReference>
<evidence type="ECO:0000256" key="6">
    <source>
        <dbReference type="ARBA" id="ARBA00022692"/>
    </source>
</evidence>
<evidence type="ECO:0000259" key="13">
    <source>
        <dbReference type="PROSITE" id="PS50109"/>
    </source>
</evidence>
<protein>
    <recommendedName>
        <fullName evidence="3">histidine kinase</fullName>
        <ecNumber evidence="3">2.7.13.3</ecNumber>
    </recommendedName>
</protein>
<organism evidence="15 16">
    <name type="scientific">Pedococcus dokdonensis</name>
    <dbReference type="NCBI Taxonomy" id="443156"/>
    <lineage>
        <taxon>Bacteria</taxon>
        <taxon>Bacillati</taxon>
        <taxon>Actinomycetota</taxon>
        <taxon>Actinomycetes</taxon>
        <taxon>Micrococcales</taxon>
        <taxon>Intrasporangiaceae</taxon>
        <taxon>Pedococcus</taxon>
    </lineage>
</organism>
<evidence type="ECO:0000313" key="15">
    <source>
        <dbReference type="EMBL" id="SDP01499.1"/>
    </source>
</evidence>
<dbReference type="PANTHER" id="PTHR45436:SF5">
    <property type="entry name" value="SENSOR HISTIDINE KINASE TRCS"/>
    <property type="match status" value="1"/>
</dbReference>
<dbReference type="EC" id="2.7.13.3" evidence="3"/>
<proteinExistence type="predicted"/>
<dbReference type="PROSITE" id="PS50885">
    <property type="entry name" value="HAMP"/>
    <property type="match status" value="1"/>
</dbReference>
<dbReference type="SMART" id="SM00387">
    <property type="entry name" value="HATPase_c"/>
    <property type="match status" value="1"/>
</dbReference>
<name>A0A1H0PA12_9MICO</name>
<evidence type="ECO:0000259" key="14">
    <source>
        <dbReference type="PROSITE" id="PS50885"/>
    </source>
</evidence>
<gene>
    <name evidence="15" type="ORF">SAMN04489867_1182</name>
</gene>
<dbReference type="Proteomes" id="UP000199077">
    <property type="component" value="Chromosome I"/>
</dbReference>
<dbReference type="InterPro" id="IPR003594">
    <property type="entry name" value="HATPase_dom"/>
</dbReference>
<dbReference type="PROSITE" id="PS50109">
    <property type="entry name" value="HIS_KIN"/>
    <property type="match status" value="1"/>
</dbReference>
<accession>A0A1H0PA12</accession>
<keyword evidence="8 12" id="KW-1133">Transmembrane helix</keyword>
<evidence type="ECO:0000256" key="8">
    <source>
        <dbReference type="ARBA" id="ARBA00022989"/>
    </source>
</evidence>
<dbReference type="CDD" id="cd00075">
    <property type="entry name" value="HATPase"/>
    <property type="match status" value="1"/>
</dbReference>
<dbReference type="SMART" id="SM00304">
    <property type="entry name" value="HAMP"/>
    <property type="match status" value="1"/>
</dbReference>
<dbReference type="Pfam" id="PF00512">
    <property type="entry name" value="HisKA"/>
    <property type="match status" value="1"/>
</dbReference>
<dbReference type="CDD" id="cd06225">
    <property type="entry name" value="HAMP"/>
    <property type="match status" value="1"/>
</dbReference>
<feature type="domain" description="Histidine kinase" evidence="13">
    <location>
        <begin position="270"/>
        <end position="477"/>
    </location>
</feature>
<dbReference type="GO" id="GO:0000155">
    <property type="term" value="F:phosphorelay sensor kinase activity"/>
    <property type="evidence" value="ECO:0007669"/>
    <property type="project" value="InterPro"/>
</dbReference>
<dbReference type="InterPro" id="IPR003660">
    <property type="entry name" value="HAMP_dom"/>
</dbReference>
<feature type="transmembrane region" description="Helical" evidence="12">
    <location>
        <begin position="41"/>
        <end position="62"/>
    </location>
</feature>
<dbReference type="GO" id="GO:0005886">
    <property type="term" value="C:plasma membrane"/>
    <property type="evidence" value="ECO:0007669"/>
    <property type="project" value="UniProtKB-SubCell"/>
</dbReference>
<keyword evidence="9" id="KW-0902">Two-component regulatory system</keyword>
<keyword evidence="10 12" id="KW-0472">Membrane</keyword>
<keyword evidence="5" id="KW-0808">Transferase</keyword>